<evidence type="ECO:0000256" key="1">
    <source>
        <dbReference type="SAM" id="Phobius"/>
    </source>
</evidence>
<reference evidence="2 3" key="1">
    <citation type="submission" date="2022-12" db="EMBL/GenBank/DDBJ databases">
        <title>Chromosome-level genome of Tegillarca granosa.</title>
        <authorList>
            <person name="Kim J."/>
        </authorList>
    </citation>
    <scope>NUCLEOTIDE SEQUENCE [LARGE SCALE GENOMIC DNA]</scope>
    <source>
        <strain evidence="2">Teg-2019</strain>
        <tissue evidence="2">Adductor muscle</tissue>
    </source>
</reference>
<keyword evidence="1" id="KW-0812">Transmembrane</keyword>
<evidence type="ECO:0000313" key="3">
    <source>
        <dbReference type="Proteomes" id="UP001217089"/>
    </source>
</evidence>
<dbReference type="EMBL" id="JARBDR010000214">
    <property type="protein sequence ID" value="KAJ8319476.1"/>
    <property type="molecule type" value="Genomic_DNA"/>
</dbReference>
<keyword evidence="3" id="KW-1185">Reference proteome</keyword>
<keyword evidence="1" id="KW-1133">Transmembrane helix</keyword>
<comment type="caution">
    <text evidence="2">The sequence shown here is derived from an EMBL/GenBank/DDBJ whole genome shotgun (WGS) entry which is preliminary data.</text>
</comment>
<accession>A0ABQ9FQB6</accession>
<feature type="transmembrane region" description="Helical" evidence="1">
    <location>
        <begin position="97"/>
        <end position="118"/>
    </location>
</feature>
<sequence length="221" mass="24490">MESTIQYIDSVIDVFNGSIVLSCWRDGINHQYSLPKYTCVEGRVVNCNPDFCHGRGMNDICCAAQKFISEGRKIAAETLKTTSVPVIAGDNDCKETLFISITVTLSIILAVLFALMFFKRNPDLFPCKQGLCFLEQKKSKDNNRGLAMATNNSGLAMATYNSSELMNSSGSLNKRKIHGPPVVVESQINMDEDHAHQLYLRDENRAAPQEEDGDETQALTV</sequence>
<gene>
    <name evidence="2" type="ORF">KUTeg_004567</name>
</gene>
<organism evidence="2 3">
    <name type="scientific">Tegillarca granosa</name>
    <name type="common">Malaysian cockle</name>
    <name type="synonym">Anadara granosa</name>
    <dbReference type="NCBI Taxonomy" id="220873"/>
    <lineage>
        <taxon>Eukaryota</taxon>
        <taxon>Metazoa</taxon>
        <taxon>Spiralia</taxon>
        <taxon>Lophotrochozoa</taxon>
        <taxon>Mollusca</taxon>
        <taxon>Bivalvia</taxon>
        <taxon>Autobranchia</taxon>
        <taxon>Pteriomorphia</taxon>
        <taxon>Arcoida</taxon>
        <taxon>Arcoidea</taxon>
        <taxon>Arcidae</taxon>
        <taxon>Tegillarca</taxon>
    </lineage>
</organism>
<proteinExistence type="predicted"/>
<keyword evidence="1" id="KW-0472">Membrane</keyword>
<protein>
    <submittedName>
        <fullName evidence="2">Uncharacterized protein</fullName>
    </submittedName>
</protein>
<name>A0ABQ9FQB6_TEGGR</name>
<dbReference type="Proteomes" id="UP001217089">
    <property type="component" value="Unassembled WGS sequence"/>
</dbReference>
<evidence type="ECO:0000313" key="2">
    <source>
        <dbReference type="EMBL" id="KAJ8319476.1"/>
    </source>
</evidence>